<dbReference type="EMBL" id="DSFH01000023">
    <property type="protein sequence ID" value="HEW63681.1"/>
    <property type="molecule type" value="Genomic_DNA"/>
</dbReference>
<organism evidence="3">
    <name type="scientific">Fervidicoccus fontis</name>
    <dbReference type="NCBI Taxonomy" id="683846"/>
    <lineage>
        <taxon>Archaea</taxon>
        <taxon>Thermoproteota</taxon>
        <taxon>Thermoprotei</taxon>
        <taxon>Fervidicoccales</taxon>
        <taxon>Fervidicoccaceae</taxon>
        <taxon>Fervidicoccus</taxon>
    </lineage>
</organism>
<gene>
    <name evidence="3" type="ORF">ENO39_01285</name>
    <name evidence="4" type="ORF">IOK49_03210</name>
</gene>
<evidence type="ECO:0000256" key="1">
    <source>
        <dbReference type="ARBA" id="ARBA00022801"/>
    </source>
</evidence>
<dbReference type="Gene3D" id="3.90.79.10">
    <property type="entry name" value="Nucleoside Triphosphate Pyrophosphohydrolase"/>
    <property type="match status" value="1"/>
</dbReference>
<proteinExistence type="predicted"/>
<dbReference type="Proteomes" id="UP000886076">
    <property type="component" value="Unassembled WGS sequence"/>
</dbReference>
<feature type="domain" description="Nudix hydrolase" evidence="2">
    <location>
        <begin position="4"/>
        <end position="137"/>
    </location>
</feature>
<dbReference type="PROSITE" id="PS51462">
    <property type="entry name" value="NUDIX"/>
    <property type="match status" value="1"/>
</dbReference>
<reference evidence="3" key="1">
    <citation type="journal article" date="2020" name="mSystems">
        <title>Genome- and Community-Level Interaction Insights into Carbon Utilization and Element Cycling Functions of Hydrothermarchaeota in Hydrothermal Sediment.</title>
        <authorList>
            <person name="Zhou Z."/>
            <person name="Liu Y."/>
            <person name="Xu W."/>
            <person name="Pan J."/>
            <person name="Luo Z.H."/>
            <person name="Li M."/>
        </authorList>
    </citation>
    <scope>NUCLEOTIDE SEQUENCE [LARGE SCALE GENOMIC DNA]</scope>
    <source>
        <strain evidence="3">SpSt-1261</strain>
    </source>
</reference>
<dbReference type="CDD" id="cd04673">
    <property type="entry name" value="NUDIX_ADPRase"/>
    <property type="match status" value="1"/>
</dbReference>
<evidence type="ECO:0000313" key="4">
    <source>
        <dbReference type="EMBL" id="MBE9391087.1"/>
    </source>
</evidence>
<protein>
    <submittedName>
        <fullName evidence="3">NUDIX domain-containing protein</fullName>
    </submittedName>
    <submittedName>
        <fullName evidence="4">NUDIX hydrolase</fullName>
    </submittedName>
</protein>
<dbReference type="PANTHER" id="PTHR43736:SF1">
    <property type="entry name" value="DIHYDRONEOPTERIN TRIPHOSPHATE DIPHOSPHATASE"/>
    <property type="match status" value="1"/>
</dbReference>
<name>A0A7C2VN77_9CREN</name>
<dbReference type="Proteomes" id="UP000652307">
    <property type="component" value="Unassembled WGS sequence"/>
</dbReference>
<keyword evidence="1 4" id="KW-0378">Hydrolase</keyword>
<dbReference type="RefSeq" id="WP_193803562.1">
    <property type="nucleotide sequence ID" value="NZ_DSFH01000023.1"/>
</dbReference>
<dbReference type="InterPro" id="IPR015797">
    <property type="entry name" value="NUDIX_hydrolase-like_dom_sf"/>
</dbReference>
<evidence type="ECO:0000259" key="2">
    <source>
        <dbReference type="PROSITE" id="PS51462"/>
    </source>
</evidence>
<accession>A0A7C2VN77</accession>
<sequence>MSARPLVGVGAVVFNEKGEILLVKRIYPPQEGKWAIPGGHLELEETIFDGAKRELYEETGLIGDAKCIVNVDELIVLKEDKSVWRHYILIDVLFENVRGELKAGSDAGDAKFFSPSEAINSKETSYSTINFLKKYINGDIICGLPVLNKYIEKIDRI</sequence>
<dbReference type="PROSITE" id="PS00893">
    <property type="entry name" value="NUDIX_BOX"/>
    <property type="match status" value="1"/>
</dbReference>
<dbReference type="InterPro" id="IPR000086">
    <property type="entry name" value="NUDIX_hydrolase_dom"/>
</dbReference>
<dbReference type="GO" id="GO:0016787">
    <property type="term" value="F:hydrolase activity"/>
    <property type="evidence" value="ECO:0007669"/>
    <property type="project" value="UniProtKB-KW"/>
</dbReference>
<dbReference type="PANTHER" id="PTHR43736">
    <property type="entry name" value="ADP-RIBOSE PYROPHOSPHATASE"/>
    <property type="match status" value="1"/>
</dbReference>
<dbReference type="AlphaFoldDB" id="A0A7C2VN77"/>
<reference evidence="4" key="2">
    <citation type="submission" date="2020-10" db="EMBL/GenBank/DDBJ databases">
        <title>Fervidococcus fontis strain 3639Fd - the first crenarchaeon capable of growth on lipids.</title>
        <authorList>
            <person name="Kochetkova T.V."/>
            <person name="Elcheninov A.G."/>
            <person name="Toschakov S.V."/>
            <person name="Kublanov I.V."/>
        </authorList>
    </citation>
    <scope>NUCLEOTIDE SEQUENCE</scope>
    <source>
        <strain evidence="4">3639Fd</strain>
    </source>
</reference>
<dbReference type="Pfam" id="PF00293">
    <property type="entry name" value="NUDIX"/>
    <property type="match status" value="1"/>
</dbReference>
<evidence type="ECO:0000313" key="3">
    <source>
        <dbReference type="EMBL" id="HEW63681.1"/>
    </source>
</evidence>
<dbReference type="InterPro" id="IPR020084">
    <property type="entry name" value="NUDIX_hydrolase_CS"/>
</dbReference>
<dbReference type="EMBL" id="JADEZV010000002">
    <property type="protein sequence ID" value="MBE9391087.1"/>
    <property type="molecule type" value="Genomic_DNA"/>
</dbReference>
<comment type="caution">
    <text evidence="3">The sequence shown here is derived from an EMBL/GenBank/DDBJ whole genome shotgun (WGS) entry which is preliminary data.</text>
</comment>
<dbReference type="SUPFAM" id="SSF55811">
    <property type="entry name" value="Nudix"/>
    <property type="match status" value="1"/>
</dbReference>